<dbReference type="InterPro" id="IPR008584">
    <property type="entry name" value="CXXC_Zn-binding_euk"/>
</dbReference>
<evidence type="ECO:0000313" key="7">
    <source>
        <dbReference type="Proteomes" id="UP000053660"/>
    </source>
</evidence>
<dbReference type="InterPro" id="IPR030394">
    <property type="entry name" value="G_HFLX_dom"/>
</dbReference>
<keyword evidence="2" id="KW-0547">Nucleotide-binding</keyword>
<dbReference type="GO" id="GO:0005525">
    <property type="term" value="F:GTP binding"/>
    <property type="evidence" value="ECO:0007669"/>
    <property type="project" value="UniProtKB-KW"/>
</dbReference>
<dbReference type="GO" id="GO:0046872">
    <property type="term" value="F:metal ion binding"/>
    <property type="evidence" value="ECO:0007669"/>
    <property type="project" value="UniProtKB-KW"/>
</dbReference>
<dbReference type="GO" id="GO:0005737">
    <property type="term" value="C:cytoplasm"/>
    <property type="evidence" value="ECO:0007669"/>
    <property type="project" value="TreeGrafter"/>
</dbReference>
<dbReference type="Proteomes" id="UP000053660">
    <property type="component" value="Unassembled WGS sequence"/>
</dbReference>
<dbReference type="AlphaFoldDB" id="A0A0B1TIQ8"/>
<dbReference type="InterPro" id="IPR016496">
    <property type="entry name" value="GTPase_HflX"/>
</dbReference>
<dbReference type="PROSITE" id="PS51705">
    <property type="entry name" value="G_HFLX"/>
    <property type="match status" value="1"/>
</dbReference>
<dbReference type="PANTHER" id="PTHR10229">
    <property type="entry name" value="GTP-BINDING PROTEIN HFLX"/>
    <property type="match status" value="1"/>
</dbReference>
<keyword evidence="4" id="KW-0342">GTP-binding</keyword>
<keyword evidence="1" id="KW-0479">Metal-binding</keyword>
<protein>
    <submittedName>
        <fullName evidence="6">Putative GTP-binding protein HflX</fullName>
    </submittedName>
</protein>
<dbReference type="InterPro" id="IPR006073">
    <property type="entry name" value="GTP-bd"/>
</dbReference>
<accession>A0A0B1TIQ8</accession>
<evidence type="ECO:0000256" key="1">
    <source>
        <dbReference type="ARBA" id="ARBA00022723"/>
    </source>
</evidence>
<sequence length="520" mass="58859">MGVDYNTKRKAVWGTGQIEALLRKKMQSRVTALMVNVDMLTPTQQHELFRIFHVPIYDRYNIVLSIFKHYAKTQEARLQIQLAEIPYIRSRLHYLNKYRSDPSTLHVERQTEKASVDEFEVLRLREQSLRKKLQLVVDKNLDKATEESRDAAMVAVVGYTNAGKTSLVKCLTGASSLLPKDRLFATLDTTRHAARLPSGRRVVFTDTIGFLSDLPMHLLAAFQATLSHVSLADVIVHIRDLSNPDWPAQSEDVEKTLENIGLSQDRIRDIIIADNKVDIEGAAISNTPGAVRISCKTADGVEELIAKVDEKVLQATGCKQRRLRLKFSSPAIPYLYKYYLAQFLTRPILSLDLKCNMVGVTKFAPSDPETHRWFLKFRCMNCGESPDHWQYLVVNEVLEVPGSRGEANLVEKCKLCNRVNTVGELQNKCALAIVPDSIGSYDSVEHNEEWQSMIQFDCRGLEPIEFDPRNGWTAVGNESGTVFDDIDLSEKAWADYDEKAGEATEISDIEVRFVHAKNKK</sequence>
<dbReference type="FunFam" id="3.40.50.300:FF:000886">
    <property type="entry name" value="Putative GTP-binding protein 6"/>
    <property type="match status" value="1"/>
</dbReference>
<dbReference type="EMBL" id="KN550014">
    <property type="protein sequence ID" value="KHJ95295.1"/>
    <property type="molecule type" value="Genomic_DNA"/>
</dbReference>
<evidence type="ECO:0000259" key="5">
    <source>
        <dbReference type="PROSITE" id="PS51705"/>
    </source>
</evidence>
<dbReference type="Gene3D" id="3.40.50.300">
    <property type="entry name" value="P-loop containing nucleotide triphosphate hydrolases"/>
    <property type="match status" value="1"/>
</dbReference>
<dbReference type="Pfam" id="PF13167">
    <property type="entry name" value="GTP-bdg_N"/>
    <property type="match status" value="1"/>
</dbReference>
<keyword evidence="7" id="KW-1185">Reference proteome</keyword>
<gene>
    <name evidence="6" type="ORF">OESDEN_04763</name>
</gene>
<dbReference type="SUPFAM" id="SSF52540">
    <property type="entry name" value="P-loop containing nucleoside triphosphate hydrolases"/>
    <property type="match status" value="1"/>
</dbReference>
<keyword evidence="3" id="KW-0460">Magnesium</keyword>
<dbReference type="Pfam" id="PF05907">
    <property type="entry name" value="CXXC_Zn-b_euk"/>
    <property type="match status" value="1"/>
</dbReference>
<dbReference type="PRINTS" id="PR00326">
    <property type="entry name" value="GTP1OBG"/>
</dbReference>
<dbReference type="Gene3D" id="3.40.50.11060">
    <property type="entry name" value="GTPase HflX, N-terminal domain"/>
    <property type="match status" value="1"/>
</dbReference>
<dbReference type="CDD" id="cd01878">
    <property type="entry name" value="HflX"/>
    <property type="match status" value="1"/>
</dbReference>
<evidence type="ECO:0000256" key="3">
    <source>
        <dbReference type="ARBA" id="ARBA00022842"/>
    </source>
</evidence>
<dbReference type="OrthoDB" id="10268034at2759"/>
<evidence type="ECO:0000256" key="4">
    <source>
        <dbReference type="ARBA" id="ARBA00023134"/>
    </source>
</evidence>
<dbReference type="PANTHER" id="PTHR10229:SF0">
    <property type="entry name" value="GTP-BINDING PROTEIN 6-RELATED"/>
    <property type="match status" value="1"/>
</dbReference>
<feature type="domain" description="Hflx-type G" evidence="5">
    <location>
        <begin position="152"/>
        <end position="316"/>
    </location>
</feature>
<dbReference type="Pfam" id="PF01926">
    <property type="entry name" value="MMR_HSR1"/>
    <property type="match status" value="1"/>
</dbReference>
<dbReference type="GO" id="GO:0043022">
    <property type="term" value="F:ribosome binding"/>
    <property type="evidence" value="ECO:0007669"/>
    <property type="project" value="TreeGrafter"/>
</dbReference>
<dbReference type="InterPro" id="IPR027417">
    <property type="entry name" value="P-loop_NTPase"/>
</dbReference>
<organism evidence="6 7">
    <name type="scientific">Oesophagostomum dentatum</name>
    <name type="common">Nodular worm</name>
    <dbReference type="NCBI Taxonomy" id="61180"/>
    <lineage>
        <taxon>Eukaryota</taxon>
        <taxon>Metazoa</taxon>
        <taxon>Ecdysozoa</taxon>
        <taxon>Nematoda</taxon>
        <taxon>Chromadorea</taxon>
        <taxon>Rhabditida</taxon>
        <taxon>Rhabditina</taxon>
        <taxon>Rhabditomorpha</taxon>
        <taxon>Strongyloidea</taxon>
        <taxon>Strongylidae</taxon>
        <taxon>Oesophagostomum</taxon>
    </lineage>
</organism>
<dbReference type="InterPro" id="IPR025121">
    <property type="entry name" value="GTPase_HflX_N"/>
</dbReference>
<reference evidence="6 7" key="1">
    <citation type="submission" date="2014-03" db="EMBL/GenBank/DDBJ databases">
        <title>Draft genome of the hookworm Oesophagostomum dentatum.</title>
        <authorList>
            <person name="Mitreva M."/>
        </authorList>
    </citation>
    <scope>NUCLEOTIDE SEQUENCE [LARGE SCALE GENOMIC DNA]</scope>
    <source>
        <strain evidence="6 7">OD-Hann</strain>
    </source>
</reference>
<dbReference type="SUPFAM" id="SSF141678">
    <property type="entry name" value="MAL13P1.257-like"/>
    <property type="match status" value="1"/>
</dbReference>
<proteinExistence type="predicted"/>
<evidence type="ECO:0000256" key="2">
    <source>
        <dbReference type="ARBA" id="ARBA00022741"/>
    </source>
</evidence>
<evidence type="ECO:0000313" key="6">
    <source>
        <dbReference type="EMBL" id="KHJ95295.1"/>
    </source>
</evidence>
<dbReference type="InterPro" id="IPR042108">
    <property type="entry name" value="GTPase_HflX_N_sf"/>
</dbReference>
<name>A0A0B1TIQ8_OESDE</name>